<comment type="subcellular location">
    <subcellularLocation>
        <location evidence="1">Cell membrane</location>
        <topology evidence="1">Multi-pass membrane protein</topology>
    </subcellularLocation>
</comment>
<feature type="transmembrane region" description="Helical" evidence="6">
    <location>
        <begin position="6"/>
        <end position="27"/>
    </location>
</feature>
<evidence type="ECO:0000256" key="4">
    <source>
        <dbReference type="ARBA" id="ARBA00022989"/>
    </source>
</evidence>
<feature type="transmembrane region" description="Helical" evidence="6">
    <location>
        <begin position="151"/>
        <end position="175"/>
    </location>
</feature>
<dbReference type="OrthoDB" id="3175972at2"/>
<keyword evidence="8" id="KW-1185">Reference proteome</keyword>
<dbReference type="Proteomes" id="UP000243077">
    <property type="component" value="Chromosome"/>
</dbReference>
<dbReference type="InterPro" id="IPR001123">
    <property type="entry name" value="LeuE-type"/>
</dbReference>
<name>A0A2L2BS79_9MICO</name>
<keyword evidence="4 6" id="KW-1133">Transmembrane helix</keyword>
<evidence type="ECO:0000256" key="3">
    <source>
        <dbReference type="ARBA" id="ARBA00022692"/>
    </source>
</evidence>
<dbReference type="EMBL" id="CP026923">
    <property type="protein sequence ID" value="AVG24518.1"/>
    <property type="molecule type" value="Genomic_DNA"/>
</dbReference>
<protein>
    <submittedName>
        <fullName evidence="7">Threonine/homoserine/homoserine lactone efflux protein</fullName>
    </submittedName>
</protein>
<dbReference type="KEGG" id="psai:C3B54_111581"/>
<feature type="transmembrane region" description="Helical" evidence="6">
    <location>
        <begin position="74"/>
        <end position="93"/>
    </location>
</feature>
<dbReference type="PANTHER" id="PTHR30086:SF20">
    <property type="entry name" value="ARGININE EXPORTER PROTEIN ARGO-RELATED"/>
    <property type="match status" value="1"/>
</dbReference>
<evidence type="ECO:0000313" key="7">
    <source>
        <dbReference type="EMBL" id="AVG24518.1"/>
    </source>
</evidence>
<accession>A0A2L2BS79</accession>
<feature type="transmembrane region" description="Helical" evidence="6">
    <location>
        <begin position="113"/>
        <end position="139"/>
    </location>
</feature>
<dbReference type="PANTHER" id="PTHR30086">
    <property type="entry name" value="ARGININE EXPORTER PROTEIN ARGO"/>
    <property type="match status" value="1"/>
</dbReference>
<organism evidence="7 8">
    <name type="scientific">Pontimonas salivibrio</name>
    <dbReference type="NCBI Taxonomy" id="1159327"/>
    <lineage>
        <taxon>Bacteria</taxon>
        <taxon>Bacillati</taxon>
        <taxon>Actinomycetota</taxon>
        <taxon>Actinomycetes</taxon>
        <taxon>Micrococcales</taxon>
        <taxon>Microbacteriaceae</taxon>
        <taxon>Pontimonas</taxon>
    </lineage>
</organism>
<reference evidence="7 8" key="1">
    <citation type="submission" date="2018-02" db="EMBL/GenBank/DDBJ databases">
        <title>Complete genome of the streamlined marine actinobacterium Pontimonas salivibrio CL-TW6 adapted to coastal planktonic lifestype.</title>
        <authorList>
            <person name="Cho B.C."/>
            <person name="Hardies S.C."/>
            <person name="Jang G.I."/>
            <person name="Hwang C.Y."/>
        </authorList>
    </citation>
    <scope>NUCLEOTIDE SEQUENCE [LARGE SCALE GENOMIC DNA]</scope>
    <source>
        <strain evidence="7 8">CL-TW6</strain>
    </source>
</reference>
<evidence type="ECO:0000313" key="8">
    <source>
        <dbReference type="Proteomes" id="UP000243077"/>
    </source>
</evidence>
<dbReference type="Pfam" id="PF01810">
    <property type="entry name" value="LysE"/>
    <property type="match status" value="1"/>
</dbReference>
<dbReference type="GO" id="GO:0015171">
    <property type="term" value="F:amino acid transmembrane transporter activity"/>
    <property type="evidence" value="ECO:0007669"/>
    <property type="project" value="TreeGrafter"/>
</dbReference>
<feature type="transmembrane region" description="Helical" evidence="6">
    <location>
        <begin position="187"/>
        <end position="206"/>
    </location>
</feature>
<sequence>MITASNLLAFTLLSLVIIVIPGPSVLYSIGRALAWGKRAALISVLGNGAGVGIQILAVALGLGALVIAVPPLFFALKLGGAIIILLLALQAIIARKDHTKVEKVRTKPRGSRLFVESIGVGITNPKTLVFFVATMPAFVTPNGISVVWQMLFLGAVFLVIGITSDSVWAVGAGFAREWFAGSAKRLEAVRAGGGVALGGLGVYMLYDALSSP</sequence>
<keyword evidence="3 6" id="KW-0812">Transmembrane</keyword>
<proteinExistence type="predicted"/>
<evidence type="ECO:0000256" key="1">
    <source>
        <dbReference type="ARBA" id="ARBA00004651"/>
    </source>
</evidence>
<dbReference type="AlphaFoldDB" id="A0A2L2BS79"/>
<evidence type="ECO:0000256" key="6">
    <source>
        <dbReference type="SAM" id="Phobius"/>
    </source>
</evidence>
<feature type="transmembrane region" description="Helical" evidence="6">
    <location>
        <begin position="39"/>
        <end position="68"/>
    </location>
</feature>
<keyword evidence="2" id="KW-1003">Cell membrane</keyword>
<evidence type="ECO:0000256" key="5">
    <source>
        <dbReference type="ARBA" id="ARBA00023136"/>
    </source>
</evidence>
<keyword evidence="5 6" id="KW-0472">Membrane</keyword>
<dbReference type="RefSeq" id="WP_104914348.1">
    <property type="nucleotide sequence ID" value="NZ_CP026923.1"/>
</dbReference>
<evidence type="ECO:0000256" key="2">
    <source>
        <dbReference type="ARBA" id="ARBA00022475"/>
    </source>
</evidence>
<gene>
    <name evidence="7" type="ORF">C3B54_111581</name>
</gene>
<dbReference type="GO" id="GO:0005886">
    <property type="term" value="C:plasma membrane"/>
    <property type="evidence" value="ECO:0007669"/>
    <property type="project" value="UniProtKB-SubCell"/>
</dbReference>